<dbReference type="Gene3D" id="3.20.20.70">
    <property type="entry name" value="Aldolase class I"/>
    <property type="match status" value="1"/>
</dbReference>
<dbReference type="SUPFAM" id="SSF51569">
    <property type="entry name" value="Aldolase"/>
    <property type="match status" value="1"/>
</dbReference>
<evidence type="ECO:0000313" key="3">
    <source>
        <dbReference type="Proteomes" id="UP000239649"/>
    </source>
</evidence>
<keyword evidence="1" id="KW-0704">Schiff base</keyword>
<dbReference type="Pfam" id="PF00923">
    <property type="entry name" value="TAL_FSA"/>
    <property type="match status" value="1"/>
</dbReference>
<dbReference type="InterPro" id="IPR001585">
    <property type="entry name" value="TAL/FSA"/>
</dbReference>
<sequence>MDEEEFEDTSMRLYLDSANVQEWEKWAEAGLFYGFTTNPTILKKDGVPCNIASMRHLTREAFTLDMEELQLQAWGTTGVELYSCGLDLMDLDSRVVVKLPITLEGAKAARRLIADGVPVTMTGVYAAHQVVTALAMGAAYAAPYVGRMTDAGKKGLEEAARMQKIVDLGSNEGGMRLLVASVRSAEEVAMLAAEGCNTFTISPAVAARLFDEPLTTAAAELFQEHADEMGAMRGH</sequence>
<organism evidence="2 3">
    <name type="scientific">Micractinium conductrix</name>
    <dbReference type="NCBI Taxonomy" id="554055"/>
    <lineage>
        <taxon>Eukaryota</taxon>
        <taxon>Viridiplantae</taxon>
        <taxon>Chlorophyta</taxon>
        <taxon>core chlorophytes</taxon>
        <taxon>Trebouxiophyceae</taxon>
        <taxon>Chlorellales</taxon>
        <taxon>Chlorellaceae</taxon>
        <taxon>Chlorella clade</taxon>
        <taxon>Micractinium</taxon>
    </lineage>
</organism>
<protein>
    <submittedName>
        <fullName evidence="2">Transaldolase</fullName>
    </submittedName>
</protein>
<name>A0A2P6VAP6_9CHLO</name>
<evidence type="ECO:0000256" key="1">
    <source>
        <dbReference type="ARBA" id="ARBA00023270"/>
    </source>
</evidence>
<proteinExistence type="predicted"/>
<accession>A0A2P6VAP6</accession>
<dbReference type="AlphaFoldDB" id="A0A2P6VAP6"/>
<dbReference type="InterPro" id="IPR013785">
    <property type="entry name" value="Aldolase_TIM"/>
</dbReference>
<dbReference type="Proteomes" id="UP000239649">
    <property type="component" value="Unassembled WGS sequence"/>
</dbReference>
<comment type="caution">
    <text evidence="2">The sequence shown here is derived from an EMBL/GenBank/DDBJ whole genome shotgun (WGS) entry which is preliminary data.</text>
</comment>
<evidence type="ECO:0000313" key="2">
    <source>
        <dbReference type="EMBL" id="PSC71121.1"/>
    </source>
</evidence>
<dbReference type="GO" id="GO:0005975">
    <property type="term" value="P:carbohydrate metabolic process"/>
    <property type="evidence" value="ECO:0007669"/>
    <property type="project" value="InterPro"/>
</dbReference>
<dbReference type="STRING" id="554055.A0A2P6VAP6"/>
<gene>
    <name evidence="2" type="ORF">C2E20_5465</name>
</gene>
<dbReference type="OrthoDB" id="1711136at2759"/>
<reference evidence="2 3" key="1">
    <citation type="journal article" date="2018" name="Plant J.">
        <title>Genome sequences of Chlorella sorokiniana UTEX 1602 and Micractinium conductrix SAG 241.80: implications to maltose excretion by a green alga.</title>
        <authorList>
            <person name="Arriola M.B."/>
            <person name="Velmurugan N."/>
            <person name="Zhang Y."/>
            <person name="Plunkett M.H."/>
            <person name="Hondzo H."/>
            <person name="Barney B.M."/>
        </authorList>
    </citation>
    <scope>NUCLEOTIDE SEQUENCE [LARGE SCALE GENOMIC DNA]</scope>
    <source>
        <strain evidence="2 3">SAG 241.80</strain>
    </source>
</reference>
<dbReference type="EMBL" id="LHPF02000016">
    <property type="protein sequence ID" value="PSC71121.1"/>
    <property type="molecule type" value="Genomic_DNA"/>
</dbReference>
<keyword evidence="3" id="KW-1185">Reference proteome</keyword>
<dbReference type="PANTHER" id="PTHR10683">
    <property type="entry name" value="TRANSALDOLASE"/>
    <property type="match status" value="1"/>
</dbReference>
<dbReference type="PANTHER" id="PTHR10683:SF40">
    <property type="entry name" value="FRUCTOSE-6-PHOSPHATE ALDOLASE 1-RELATED"/>
    <property type="match status" value="1"/>
</dbReference>